<protein>
    <recommendedName>
        <fullName evidence="2">DUF7144 domain-containing protein</fullName>
    </recommendedName>
</protein>
<dbReference type="Pfam" id="PF23636">
    <property type="entry name" value="DUF7144"/>
    <property type="match status" value="1"/>
</dbReference>
<evidence type="ECO:0000256" key="1">
    <source>
        <dbReference type="SAM" id="Phobius"/>
    </source>
</evidence>
<proteinExistence type="predicted"/>
<dbReference type="EMBL" id="JBHSTI010000008">
    <property type="protein sequence ID" value="MFC6239084.1"/>
    <property type="molecule type" value="Genomic_DNA"/>
</dbReference>
<dbReference type="InterPro" id="IPR055568">
    <property type="entry name" value="DUF7144"/>
</dbReference>
<dbReference type="RefSeq" id="WP_386767847.1">
    <property type="nucleotide sequence ID" value="NZ_JBHSTI010000008.1"/>
</dbReference>
<evidence type="ECO:0000259" key="2">
    <source>
        <dbReference type="Pfam" id="PF23636"/>
    </source>
</evidence>
<evidence type="ECO:0000313" key="3">
    <source>
        <dbReference type="EMBL" id="MFC6239084.1"/>
    </source>
</evidence>
<keyword evidence="4" id="KW-1185">Reference proteome</keyword>
<sequence>MSSTPAPEDLQWAASAVFVAGLSAVGNFMFLPYQPPWAILIMALDVLIIWALATRREAIHLLDS</sequence>
<name>A0ABW1T3Q5_9ACTN</name>
<keyword evidence="1" id="KW-0472">Membrane</keyword>
<dbReference type="Proteomes" id="UP001596138">
    <property type="component" value="Unassembled WGS sequence"/>
</dbReference>
<accession>A0ABW1T3Q5</accession>
<evidence type="ECO:0000313" key="4">
    <source>
        <dbReference type="Proteomes" id="UP001596138"/>
    </source>
</evidence>
<comment type="caution">
    <text evidence="3">The sequence shown here is derived from an EMBL/GenBank/DDBJ whole genome shotgun (WGS) entry which is preliminary data.</text>
</comment>
<reference evidence="4" key="1">
    <citation type="journal article" date="2019" name="Int. J. Syst. Evol. Microbiol.">
        <title>The Global Catalogue of Microorganisms (GCM) 10K type strain sequencing project: providing services to taxonomists for standard genome sequencing and annotation.</title>
        <authorList>
            <consortium name="The Broad Institute Genomics Platform"/>
            <consortium name="The Broad Institute Genome Sequencing Center for Infectious Disease"/>
            <person name="Wu L."/>
            <person name="Ma J."/>
        </authorList>
    </citation>
    <scope>NUCLEOTIDE SEQUENCE [LARGE SCALE GENOMIC DNA]</scope>
    <source>
        <strain evidence="4">CGMCC 4.7317</strain>
    </source>
</reference>
<gene>
    <name evidence="3" type="ORF">ACFQGU_14455</name>
</gene>
<feature type="domain" description="DUF7144" evidence="2">
    <location>
        <begin position="12"/>
        <end position="56"/>
    </location>
</feature>
<keyword evidence="1" id="KW-0812">Transmembrane</keyword>
<keyword evidence="1" id="KW-1133">Transmembrane helix</keyword>
<feature type="transmembrane region" description="Helical" evidence="1">
    <location>
        <begin position="12"/>
        <end position="31"/>
    </location>
</feature>
<feature type="transmembrane region" description="Helical" evidence="1">
    <location>
        <begin position="37"/>
        <end position="54"/>
    </location>
</feature>
<organism evidence="3 4">
    <name type="scientific">Longivirga aurantiaca</name>
    <dbReference type="NCBI Taxonomy" id="1837743"/>
    <lineage>
        <taxon>Bacteria</taxon>
        <taxon>Bacillati</taxon>
        <taxon>Actinomycetota</taxon>
        <taxon>Actinomycetes</taxon>
        <taxon>Sporichthyales</taxon>
        <taxon>Sporichthyaceae</taxon>
        <taxon>Longivirga</taxon>
    </lineage>
</organism>